<feature type="region of interest" description="Disordered" evidence="1">
    <location>
        <begin position="21"/>
        <end position="94"/>
    </location>
</feature>
<feature type="compositionally biased region" description="Acidic residues" evidence="1">
    <location>
        <begin position="36"/>
        <end position="45"/>
    </location>
</feature>
<dbReference type="AlphaFoldDB" id="A0AAV1K3Y4"/>
<gene>
    <name evidence="3" type="ORF">LNINA_LOCUS14647</name>
</gene>
<organism evidence="3 4">
    <name type="scientific">Leptosia nina</name>
    <dbReference type="NCBI Taxonomy" id="320188"/>
    <lineage>
        <taxon>Eukaryota</taxon>
        <taxon>Metazoa</taxon>
        <taxon>Ecdysozoa</taxon>
        <taxon>Arthropoda</taxon>
        <taxon>Hexapoda</taxon>
        <taxon>Insecta</taxon>
        <taxon>Pterygota</taxon>
        <taxon>Neoptera</taxon>
        <taxon>Endopterygota</taxon>
        <taxon>Lepidoptera</taxon>
        <taxon>Glossata</taxon>
        <taxon>Ditrysia</taxon>
        <taxon>Papilionoidea</taxon>
        <taxon>Pieridae</taxon>
        <taxon>Pierinae</taxon>
        <taxon>Leptosia</taxon>
    </lineage>
</organism>
<dbReference type="Proteomes" id="UP001497472">
    <property type="component" value="Unassembled WGS sequence"/>
</dbReference>
<dbReference type="EMBL" id="CAVLEF010000280">
    <property type="protein sequence ID" value="CAK1555861.1"/>
    <property type="molecule type" value="Genomic_DNA"/>
</dbReference>
<evidence type="ECO:0000256" key="2">
    <source>
        <dbReference type="SAM" id="SignalP"/>
    </source>
</evidence>
<feature type="signal peptide" evidence="2">
    <location>
        <begin position="1"/>
        <end position="21"/>
    </location>
</feature>
<comment type="caution">
    <text evidence="3">The sequence shown here is derived from an EMBL/GenBank/DDBJ whole genome shotgun (WGS) entry which is preliminary data.</text>
</comment>
<proteinExistence type="predicted"/>
<accession>A0AAV1K3Y4</accession>
<feature type="chain" id="PRO_5043572756" evidence="2">
    <location>
        <begin position="22"/>
        <end position="94"/>
    </location>
</feature>
<evidence type="ECO:0000313" key="3">
    <source>
        <dbReference type="EMBL" id="CAK1555861.1"/>
    </source>
</evidence>
<evidence type="ECO:0000313" key="4">
    <source>
        <dbReference type="Proteomes" id="UP001497472"/>
    </source>
</evidence>
<protein>
    <submittedName>
        <fullName evidence="3">Uncharacterized protein</fullName>
    </submittedName>
</protein>
<sequence>MRLFVAAALLCVLLVATEAGAAKNQESRRKRIDSDSVSDSDSEETEWPKPQAISNFPVPDSFAKAPGETVGDDGPDETSPPSAGRHRPQRFRRH</sequence>
<name>A0AAV1K3Y4_9NEOP</name>
<keyword evidence="2" id="KW-0732">Signal</keyword>
<feature type="compositionally biased region" description="Basic residues" evidence="1">
    <location>
        <begin position="84"/>
        <end position="94"/>
    </location>
</feature>
<reference evidence="3 4" key="1">
    <citation type="submission" date="2023-11" db="EMBL/GenBank/DDBJ databases">
        <authorList>
            <person name="Okamura Y."/>
        </authorList>
    </citation>
    <scope>NUCLEOTIDE SEQUENCE [LARGE SCALE GENOMIC DNA]</scope>
</reference>
<evidence type="ECO:0000256" key="1">
    <source>
        <dbReference type="SAM" id="MobiDB-lite"/>
    </source>
</evidence>
<keyword evidence="4" id="KW-1185">Reference proteome</keyword>